<feature type="compositionally biased region" description="Basic and acidic residues" evidence="1">
    <location>
        <begin position="51"/>
        <end position="73"/>
    </location>
</feature>
<gene>
    <name evidence="2" type="ORF">GSTUAT00004234001</name>
</gene>
<feature type="region of interest" description="Disordered" evidence="1">
    <location>
        <begin position="1"/>
        <end position="112"/>
    </location>
</feature>
<dbReference type="EMBL" id="LN891013">
    <property type="protein sequence ID" value="CUS11779.1"/>
    <property type="molecule type" value="Genomic_DNA"/>
</dbReference>
<feature type="compositionally biased region" description="Basic and acidic residues" evidence="1">
    <location>
        <begin position="28"/>
        <end position="37"/>
    </location>
</feature>
<organism evidence="2 3">
    <name type="scientific">Tuber aestivum</name>
    <name type="common">summer truffle</name>
    <dbReference type="NCBI Taxonomy" id="59557"/>
    <lineage>
        <taxon>Eukaryota</taxon>
        <taxon>Fungi</taxon>
        <taxon>Dikarya</taxon>
        <taxon>Ascomycota</taxon>
        <taxon>Pezizomycotina</taxon>
        <taxon>Pezizomycetes</taxon>
        <taxon>Pezizales</taxon>
        <taxon>Tuberaceae</taxon>
        <taxon>Tuber</taxon>
    </lineage>
</organism>
<proteinExistence type="predicted"/>
<keyword evidence="3" id="KW-1185">Reference proteome</keyword>
<evidence type="ECO:0000313" key="2">
    <source>
        <dbReference type="EMBL" id="CUS11779.1"/>
    </source>
</evidence>
<feature type="region of interest" description="Disordered" evidence="1">
    <location>
        <begin position="130"/>
        <end position="155"/>
    </location>
</feature>
<accession>A0A292PW59</accession>
<evidence type="ECO:0000313" key="3">
    <source>
        <dbReference type="Proteomes" id="UP001412239"/>
    </source>
</evidence>
<reference evidence="2" key="1">
    <citation type="submission" date="2015-10" db="EMBL/GenBank/DDBJ databases">
        <authorList>
            <person name="Regsiter A."/>
            <person name="william w."/>
        </authorList>
    </citation>
    <scope>NUCLEOTIDE SEQUENCE</scope>
    <source>
        <strain evidence="2">Montdore</strain>
    </source>
</reference>
<feature type="compositionally biased region" description="Basic and acidic residues" evidence="1">
    <location>
        <begin position="142"/>
        <end position="155"/>
    </location>
</feature>
<name>A0A292PW59_9PEZI</name>
<dbReference type="Proteomes" id="UP001412239">
    <property type="component" value="Unassembled WGS sequence"/>
</dbReference>
<protein>
    <submittedName>
        <fullName evidence="2">Uncharacterized protein</fullName>
    </submittedName>
</protein>
<sequence>MDLGPEALVEDCNYNEKSGGSWNEESEDMGRAHDRTVGYDTSPQITTPELYHIEREGEVHQKDRPDADNKSSDGDGSENNNDKIETGEDDDIDSDGALGRDKNKLSGFKFLGSSTTEVGVEATLGMKLVDDSSFDENPGTCLDDKAILDREKESG</sequence>
<dbReference type="AlphaFoldDB" id="A0A292PW59"/>
<evidence type="ECO:0000256" key="1">
    <source>
        <dbReference type="SAM" id="MobiDB-lite"/>
    </source>
</evidence>